<feature type="domain" description="ABC transporter" evidence="5">
    <location>
        <begin position="265"/>
        <end position="516"/>
    </location>
</feature>
<dbReference type="SUPFAM" id="SSF52540">
    <property type="entry name" value="P-loop containing nucleoside triphosphate hydrolases"/>
    <property type="match status" value="2"/>
</dbReference>
<dbReference type="InterPro" id="IPR003593">
    <property type="entry name" value="AAA+_ATPase"/>
</dbReference>
<dbReference type="GO" id="GO:0055085">
    <property type="term" value="P:transmembrane transport"/>
    <property type="evidence" value="ECO:0007669"/>
    <property type="project" value="UniProtKB-ARBA"/>
</dbReference>
<dbReference type="EMBL" id="JGYG01000002">
    <property type="protein sequence ID" value="KFI31235.1"/>
    <property type="molecule type" value="Genomic_DNA"/>
</dbReference>
<dbReference type="InterPro" id="IPR003439">
    <property type="entry name" value="ABC_transporter-like_ATP-bd"/>
</dbReference>
<dbReference type="eggNOG" id="COG4172">
    <property type="taxonomic scope" value="Bacteria"/>
</dbReference>
<dbReference type="PROSITE" id="PS50893">
    <property type="entry name" value="ABC_TRANSPORTER_2"/>
    <property type="match status" value="2"/>
</dbReference>
<evidence type="ECO:0000256" key="2">
    <source>
        <dbReference type="ARBA" id="ARBA00022448"/>
    </source>
</evidence>
<organism evidence="6 7">
    <name type="scientific">Haematobacter massiliensis</name>
    <dbReference type="NCBI Taxonomy" id="195105"/>
    <lineage>
        <taxon>Bacteria</taxon>
        <taxon>Pseudomonadati</taxon>
        <taxon>Pseudomonadota</taxon>
        <taxon>Alphaproteobacteria</taxon>
        <taxon>Rhodobacterales</taxon>
        <taxon>Paracoccaceae</taxon>
        <taxon>Haematobacter</taxon>
    </lineage>
</organism>
<dbReference type="SMART" id="SM00382">
    <property type="entry name" value="AAA"/>
    <property type="match status" value="2"/>
</dbReference>
<dbReference type="PANTHER" id="PTHR43776">
    <property type="entry name" value="TRANSPORT ATP-BINDING PROTEIN"/>
    <property type="match status" value="1"/>
</dbReference>
<evidence type="ECO:0000256" key="4">
    <source>
        <dbReference type="ARBA" id="ARBA00022840"/>
    </source>
</evidence>
<comment type="similarity">
    <text evidence="1">Belongs to the ABC transporter superfamily.</text>
</comment>
<dbReference type="STRING" id="195105.CN97_09390"/>
<proteinExistence type="inferred from homology"/>
<dbReference type="Proteomes" id="UP000028826">
    <property type="component" value="Unassembled WGS sequence"/>
</dbReference>
<accession>A0A086YAD5</accession>
<dbReference type="AlphaFoldDB" id="A0A086YAD5"/>
<feature type="domain" description="ABC transporter" evidence="5">
    <location>
        <begin position="4"/>
        <end position="246"/>
    </location>
</feature>
<evidence type="ECO:0000259" key="5">
    <source>
        <dbReference type="PROSITE" id="PS50893"/>
    </source>
</evidence>
<dbReference type="CDD" id="cd03257">
    <property type="entry name" value="ABC_NikE_OppD_transporters"/>
    <property type="match status" value="2"/>
</dbReference>
<dbReference type="GO" id="GO:0005524">
    <property type="term" value="F:ATP binding"/>
    <property type="evidence" value="ECO:0007669"/>
    <property type="project" value="UniProtKB-KW"/>
</dbReference>
<keyword evidence="7" id="KW-1185">Reference proteome</keyword>
<evidence type="ECO:0000313" key="7">
    <source>
        <dbReference type="Proteomes" id="UP000028826"/>
    </source>
</evidence>
<evidence type="ECO:0000256" key="3">
    <source>
        <dbReference type="ARBA" id="ARBA00022741"/>
    </source>
</evidence>
<evidence type="ECO:0000256" key="1">
    <source>
        <dbReference type="ARBA" id="ARBA00005417"/>
    </source>
</evidence>
<dbReference type="RefSeq" id="WP_035707542.1">
    <property type="nucleotide sequence ID" value="NZ_CP035510.1"/>
</dbReference>
<dbReference type="Pfam" id="PF00005">
    <property type="entry name" value="ABC_tran"/>
    <property type="match status" value="2"/>
</dbReference>
<dbReference type="Gene3D" id="3.40.50.300">
    <property type="entry name" value="P-loop containing nucleotide triphosphate hydrolases"/>
    <property type="match status" value="2"/>
</dbReference>
<dbReference type="GO" id="GO:0016887">
    <property type="term" value="F:ATP hydrolysis activity"/>
    <property type="evidence" value="ECO:0007669"/>
    <property type="project" value="InterPro"/>
</dbReference>
<name>A0A086YAD5_9RHOB</name>
<reference evidence="6 7" key="1">
    <citation type="submission" date="2014-03" db="EMBL/GenBank/DDBJ databases">
        <title>Genome of Haematobacter massiliensis CCUG 47968.</title>
        <authorList>
            <person name="Wang D."/>
            <person name="Wang G."/>
        </authorList>
    </citation>
    <scope>NUCLEOTIDE SEQUENCE [LARGE SCALE GENOMIC DNA]</scope>
    <source>
        <strain evidence="6 7">CCUG 47968</strain>
    </source>
</reference>
<protein>
    <submittedName>
        <fullName evidence="6">ABC transporter ATP-binding protein</fullName>
    </submittedName>
</protein>
<gene>
    <name evidence="6" type="ORF">CN97_09390</name>
</gene>
<keyword evidence="4 6" id="KW-0067">ATP-binding</keyword>
<dbReference type="PROSITE" id="PS00211">
    <property type="entry name" value="ABC_TRANSPORTER_1"/>
    <property type="match status" value="1"/>
</dbReference>
<keyword evidence="3" id="KW-0547">Nucleotide-binding</keyword>
<comment type="caution">
    <text evidence="6">The sequence shown here is derived from an EMBL/GenBank/DDBJ whole genome shotgun (WGS) entry which is preliminary data.</text>
</comment>
<keyword evidence="2" id="KW-0813">Transport</keyword>
<dbReference type="PANTHER" id="PTHR43776:SF7">
    <property type="entry name" value="D,D-DIPEPTIDE TRANSPORT ATP-BINDING PROTEIN DDPF-RELATED"/>
    <property type="match status" value="1"/>
</dbReference>
<dbReference type="InterPro" id="IPR027417">
    <property type="entry name" value="P-loop_NTPase"/>
</dbReference>
<dbReference type="InterPro" id="IPR017871">
    <property type="entry name" value="ABC_transporter-like_CS"/>
</dbReference>
<sequence length="524" mass="55023">MNLLEVDGLGVVLDGRDLLEGVSLTLAPGERLAVVGPSGSGKSMLAAAIAGLLPPRAVQVHGTIRFAGQTLAAPSEWRALRGRRIGMVFQNPRRSLNPLLSIRDQVADVLARHQPLRPKEVAARVAGLLEDVRFPAVLSNALPHELSGGLCQRAAIAAALAGNPALLIADEATTDLDTPTQAGILDLIDGAAQARGMAVLLITHDIAVAAGRSDRVTALESGRIVETGATRALLNAPRTALMQGLVAAARPPVPPGLPALGSEVLRAEGLSRRFRLARGGWRGKHVAAVEGADLELRAGEAVGLIGPSGSGKSTLARMICRLEQPDGGRLLVMGEDALAVPLRGFAHHPLRGDVQLALQDAQGALPPRWTARRAIEDPLRLLRPALGDAGREQRLREAARLAGLPETLLDRPAYTLSGGERARVGLARALAPEPAVLVLDEPTSALDATLRSELLDRLDALRRQQALALLFISHDLSAVARLCDRAMVMEAGRVVEAGPVVRLLAHPKADCTRALVAAMPVLAS</sequence>
<evidence type="ECO:0000313" key="6">
    <source>
        <dbReference type="EMBL" id="KFI31235.1"/>
    </source>
</evidence>
<dbReference type="InterPro" id="IPR050319">
    <property type="entry name" value="ABC_transp_ATP-bind"/>
</dbReference>